<reference evidence="1 2" key="1">
    <citation type="submission" date="2018-03" db="EMBL/GenBank/DDBJ databases">
        <title>Genomic Encyclopedia of Archaeal and Bacterial Type Strains, Phase II (KMG-II): from individual species to whole genera.</title>
        <authorList>
            <person name="Goeker M."/>
        </authorList>
    </citation>
    <scope>NUCLEOTIDE SEQUENCE [LARGE SCALE GENOMIC DNA]</scope>
    <source>
        <strain evidence="1 2">DSM 45211</strain>
    </source>
</reference>
<dbReference type="CDD" id="cd09873">
    <property type="entry name" value="PIN_Pae0151-like"/>
    <property type="match status" value="1"/>
</dbReference>
<dbReference type="InterPro" id="IPR044153">
    <property type="entry name" value="PIN_Pae0151-like"/>
</dbReference>
<organism evidence="1 2">
    <name type="scientific">Haloactinopolyspora alba</name>
    <dbReference type="NCBI Taxonomy" id="648780"/>
    <lineage>
        <taxon>Bacteria</taxon>
        <taxon>Bacillati</taxon>
        <taxon>Actinomycetota</taxon>
        <taxon>Actinomycetes</taxon>
        <taxon>Jiangellales</taxon>
        <taxon>Jiangellaceae</taxon>
        <taxon>Haloactinopolyspora</taxon>
    </lineage>
</organism>
<name>A0A2P8DX47_9ACTN</name>
<dbReference type="Proteomes" id="UP000243528">
    <property type="component" value="Unassembled WGS sequence"/>
</dbReference>
<evidence type="ECO:0008006" key="3">
    <source>
        <dbReference type="Google" id="ProtNLM"/>
    </source>
</evidence>
<evidence type="ECO:0000313" key="1">
    <source>
        <dbReference type="EMBL" id="PSL01798.1"/>
    </source>
</evidence>
<proteinExistence type="predicted"/>
<gene>
    <name evidence="1" type="ORF">CLV30_11237</name>
</gene>
<dbReference type="RefSeq" id="WP_106538270.1">
    <property type="nucleotide sequence ID" value="NZ_PYGE01000012.1"/>
</dbReference>
<accession>A0A2P8DX47</accession>
<comment type="caution">
    <text evidence="1">The sequence shown here is derived from an EMBL/GenBank/DDBJ whole genome shotgun (WGS) entry which is preliminary data.</text>
</comment>
<dbReference type="Gene3D" id="3.40.50.1010">
    <property type="entry name" value="5'-nuclease"/>
    <property type="match status" value="1"/>
</dbReference>
<dbReference type="OrthoDB" id="8370557at2"/>
<sequence length="134" mass="14561">MTRYVIDAGVALRLAGDEVDPPGEHELLAPTLLRSQTLSLLHEAAERGELTKATADQRLASIRAMRIRLLGDRVLQNVAWQIADQLGWPSTFTAEYLALTRLQADAFVTLDAGLARAARDVVDTAPADVLYPPA</sequence>
<dbReference type="AlphaFoldDB" id="A0A2P8DX47"/>
<dbReference type="EMBL" id="PYGE01000012">
    <property type="protein sequence ID" value="PSL01798.1"/>
    <property type="molecule type" value="Genomic_DNA"/>
</dbReference>
<evidence type="ECO:0000313" key="2">
    <source>
        <dbReference type="Proteomes" id="UP000243528"/>
    </source>
</evidence>
<keyword evidence="2" id="KW-1185">Reference proteome</keyword>
<protein>
    <recommendedName>
        <fullName evidence="3">Nucleic acid-binding protein</fullName>
    </recommendedName>
</protein>